<dbReference type="InterPro" id="IPR058240">
    <property type="entry name" value="rSAM_sf"/>
</dbReference>
<dbReference type="PROSITE" id="PS51918">
    <property type="entry name" value="RADICAL_SAM"/>
    <property type="match status" value="1"/>
</dbReference>
<reference evidence="15" key="1">
    <citation type="submission" date="2020-10" db="EMBL/GenBank/DDBJ databases">
        <authorList>
            <person name="Gilroy R."/>
        </authorList>
    </citation>
    <scope>NUCLEOTIDE SEQUENCE</scope>
    <source>
        <strain evidence="15">10532</strain>
    </source>
</reference>
<dbReference type="SFLD" id="SFLDG01062">
    <property type="entry name" value="methyltransferase_(Class_A)"/>
    <property type="match status" value="1"/>
</dbReference>
<keyword evidence="8 13" id="KW-0949">S-adenosyl-L-methionine</keyword>
<keyword evidence="13" id="KW-0819">tRNA processing</keyword>
<proteinExistence type="inferred from homology"/>
<evidence type="ECO:0000259" key="14">
    <source>
        <dbReference type="PROSITE" id="PS51918"/>
    </source>
</evidence>
<keyword evidence="12 13" id="KW-1015">Disulfide bond</keyword>
<dbReference type="PANTHER" id="PTHR30544:SF5">
    <property type="entry name" value="RADICAL SAM CORE DOMAIN-CONTAINING PROTEIN"/>
    <property type="match status" value="1"/>
</dbReference>
<comment type="similarity">
    <text evidence="2 13">Belongs to the radical SAM superfamily. RlmN family.</text>
</comment>
<dbReference type="HAMAP" id="MF_01849">
    <property type="entry name" value="RNA_methyltr_RlmN"/>
    <property type="match status" value="1"/>
</dbReference>
<evidence type="ECO:0000256" key="1">
    <source>
        <dbReference type="ARBA" id="ARBA00004496"/>
    </source>
</evidence>
<dbReference type="InterPro" id="IPR040072">
    <property type="entry name" value="Methyltransferase_A"/>
</dbReference>
<dbReference type="SUPFAM" id="SSF102114">
    <property type="entry name" value="Radical SAM enzymes"/>
    <property type="match status" value="1"/>
</dbReference>
<dbReference type="EMBL" id="JADIMM010000117">
    <property type="protein sequence ID" value="MBO8458605.1"/>
    <property type="molecule type" value="Genomic_DNA"/>
</dbReference>
<evidence type="ECO:0000313" key="16">
    <source>
        <dbReference type="Proteomes" id="UP000823638"/>
    </source>
</evidence>
<keyword evidence="4 13" id="KW-0963">Cytoplasm</keyword>
<feature type="binding site" evidence="13">
    <location>
        <begin position="216"/>
        <end position="218"/>
    </location>
    <ligand>
        <name>S-adenosyl-L-methionine</name>
        <dbReference type="ChEBI" id="CHEBI:59789"/>
    </ligand>
</feature>
<dbReference type="PIRSF" id="PIRSF006004">
    <property type="entry name" value="CHP00048"/>
    <property type="match status" value="1"/>
</dbReference>
<dbReference type="GO" id="GO:0002935">
    <property type="term" value="F:tRNA (adenine(37)-C2)-methyltransferase activity"/>
    <property type="evidence" value="ECO:0007669"/>
    <property type="project" value="UniProtKB-UniRule"/>
</dbReference>
<evidence type="ECO:0000313" key="15">
    <source>
        <dbReference type="EMBL" id="MBO8458605.1"/>
    </source>
</evidence>
<comment type="catalytic activity">
    <reaction evidence="13">
        <text>adenosine(37) in tRNA + 2 reduced [2Fe-2S]-[ferredoxin] + 2 S-adenosyl-L-methionine = 2-methyladenosine(37) in tRNA + 5'-deoxyadenosine + L-methionine + 2 oxidized [2Fe-2S]-[ferredoxin] + S-adenosyl-L-homocysteine</text>
        <dbReference type="Rhea" id="RHEA:43332"/>
        <dbReference type="Rhea" id="RHEA-COMP:10000"/>
        <dbReference type="Rhea" id="RHEA-COMP:10001"/>
        <dbReference type="Rhea" id="RHEA-COMP:10162"/>
        <dbReference type="Rhea" id="RHEA-COMP:10485"/>
        <dbReference type="ChEBI" id="CHEBI:17319"/>
        <dbReference type="ChEBI" id="CHEBI:33737"/>
        <dbReference type="ChEBI" id="CHEBI:33738"/>
        <dbReference type="ChEBI" id="CHEBI:57844"/>
        <dbReference type="ChEBI" id="CHEBI:57856"/>
        <dbReference type="ChEBI" id="CHEBI:59789"/>
        <dbReference type="ChEBI" id="CHEBI:74411"/>
        <dbReference type="ChEBI" id="CHEBI:74497"/>
        <dbReference type="EC" id="2.1.1.192"/>
    </reaction>
</comment>
<evidence type="ECO:0000256" key="11">
    <source>
        <dbReference type="ARBA" id="ARBA00023014"/>
    </source>
</evidence>
<protein>
    <recommendedName>
        <fullName evidence="13">Probable dual-specificity RNA methyltransferase RlmN</fullName>
        <ecNumber evidence="13">2.1.1.192</ecNumber>
    </recommendedName>
    <alternativeName>
        <fullName evidence="13">23S rRNA (adenine(2503)-C(2))-methyltransferase</fullName>
    </alternativeName>
    <alternativeName>
        <fullName evidence="13">23S rRNA m2A2503 methyltransferase</fullName>
    </alternativeName>
    <alternativeName>
        <fullName evidence="13">Ribosomal RNA large subunit methyltransferase N</fullName>
    </alternativeName>
    <alternativeName>
        <fullName evidence="13">tRNA (adenine(37)-C(2))-methyltransferase</fullName>
    </alternativeName>
    <alternativeName>
        <fullName evidence="13">tRNA m2A37 methyltransferase</fullName>
    </alternativeName>
</protein>
<evidence type="ECO:0000256" key="3">
    <source>
        <dbReference type="ARBA" id="ARBA00022485"/>
    </source>
</evidence>
<dbReference type="InterPro" id="IPR027492">
    <property type="entry name" value="RNA_MTrfase_RlmN"/>
</dbReference>
<dbReference type="SFLD" id="SFLDS00029">
    <property type="entry name" value="Radical_SAM"/>
    <property type="match status" value="1"/>
</dbReference>
<comment type="function">
    <text evidence="13">Specifically methylates position 2 of adenine 2503 in 23S rRNA and position 2 of adenine 37 in tRNAs.</text>
</comment>
<evidence type="ECO:0000256" key="10">
    <source>
        <dbReference type="ARBA" id="ARBA00023004"/>
    </source>
</evidence>
<dbReference type="GO" id="GO:0070475">
    <property type="term" value="P:rRNA base methylation"/>
    <property type="evidence" value="ECO:0007669"/>
    <property type="project" value="UniProtKB-UniRule"/>
</dbReference>
<dbReference type="Gene3D" id="1.10.150.530">
    <property type="match status" value="1"/>
</dbReference>
<dbReference type="NCBIfam" id="TIGR00048">
    <property type="entry name" value="rRNA_mod_RlmN"/>
    <property type="match status" value="1"/>
</dbReference>
<evidence type="ECO:0000256" key="2">
    <source>
        <dbReference type="ARBA" id="ARBA00007544"/>
    </source>
</evidence>
<keyword evidence="9 13" id="KW-0479">Metal-binding</keyword>
<gene>
    <name evidence="13 15" type="primary">rlmN</name>
    <name evidence="15" type="ORF">IAA81_10360</name>
</gene>
<evidence type="ECO:0000256" key="8">
    <source>
        <dbReference type="ARBA" id="ARBA00022691"/>
    </source>
</evidence>
<dbReference type="GO" id="GO:0051539">
    <property type="term" value="F:4 iron, 4 sulfur cluster binding"/>
    <property type="evidence" value="ECO:0007669"/>
    <property type="project" value="UniProtKB-UniRule"/>
</dbReference>
<dbReference type="Gene3D" id="3.20.20.70">
    <property type="entry name" value="Aldolase class I"/>
    <property type="match status" value="1"/>
</dbReference>
<dbReference type="GO" id="GO:0070040">
    <property type="term" value="F:rRNA (adenine(2503)-C2-)-methyltransferase activity"/>
    <property type="evidence" value="ECO:0007669"/>
    <property type="project" value="UniProtKB-UniRule"/>
</dbReference>
<evidence type="ECO:0000256" key="5">
    <source>
        <dbReference type="ARBA" id="ARBA00022552"/>
    </source>
</evidence>
<keyword evidence="10 13" id="KW-0408">Iron</keyword>
<dbReference type="AlphaFoldDB" id="A0A9D9HRG0"/>
<comment type="catalytic activity">
    <reaction evidence="13">
        <text>adenosine(2503) in 23S rRNA + 2 reduced [2Fe-2S]-[ferredoxin] + 2 S-adenosyl-L-methionine = 2-methyladenosine(2503) in 23S rRNA + 5'-deoxyadenosine + L-methionine + 2 oxidized [2Fe-2S]-[ferredoxin] + S-adenosyl-L-homocysteine</text>
        <dbReference type="Rhea" id="RHEA:42916"/>
        <dbReference type="Rhea" id="RHEA-COMP:10000"/>
        <dbReference type="Rhea" id="RHEA-COMP:10001"/>
        <dbReference type="Rhea" id="RHEA-COMP:10152"/>
        <dbReference type="Rhea" id="RHEA-COMP:10282"/>
        <dbReference type="ChEBI" id="CHEBI:17319"/>
        <dbReference type="ChEBI" id="CHEBI:33737"/>
        <dbReference type="ChEBI" id="CHEBI:33738"/>
        <dbReference type="ChEBI" id="CHEBI:57844"/>
        <dbReference type="ChEBI" id="CHEBI:57856"/>
        <dbReference type="ChEBI" id="CHEBI:59789"/>
        <dbReference type="ChEBI" id="CHEBI:74411"/>
        <dbReference type="ChEBI" id="CHEBI:74497"/>
        <dbReference type="EC" id="2.1.1.192"/>
    </reaction>
</comment>
<evidence type="ECO:0000256" key="4">
    <source>
        <dbReference type="ARBA" id="ARBA00022490"/>
    </source>
</evidence>
<evidence type="ECO:0000256" key="9">
    <source>
        <dbReference type="ARBA" id="ARBA00022723"/>
    </source>
</evidence>
<name>A0A9D9HRG0_9SPIR</name>
<keyword evidence="3 13" id="KW-0004">4Fe-4S</keyword>
<dbReference type="GO" id="GO:0030488">
    <property type="term" value="P:tRNA methylation"/>
    <property type="evidence" value="ECO:0007669"/>
    <property type="project" value="UniProtKB-UniRule"/>
</dbReference>
<dbReference type="InterPro" id="IPR007197">
    <property type="entry name" value="rSAM"/>
</dbReference>
<comment type="miscellaneous">
    <text evidence="13">Reaction proceeds by a ping-pong mechanism involving intermediate methylation of a conserved cysteine residue.</text>
</comment>
<feature type="domain" description="Radical SAM core" evidence="14">
    <location>
        <begin position="101"/>
        <end position="330"/>
    </location>
</feature>
<dbReference type="InterPro" id="IPR013785">
    <property type="entry name" value="Aldolase_TIM"/>
</dbReference>
<keyword evidence="6 13" id="KW-0489">Methyltransferase</keyword>
<feature type="binding site" evidence="13">
    <location>
        <position position="193"/>
    </location>
    <ligand>
        <name>S-adenosyl-L-methionine</name>
        <dbReference type="ChEBI" id="CHEBI:59789"/>
    </ligand>
</feature>
<accession>A0A9D9HRG0</accession>
<dbReference type="CDD" id="cd01335">
    <property type="entry name" value="Radical_SAM"/>
    <property type="match status" value="1"/>
</dbReference>
<dbReference type="GO" id="GO:0005737">
    <property type="term" value="C:cytoplasm"/>
    <property type="evidence" value="ECO:0007669"/>
    <property type="project" value="UniProtKB-SubCell"/>
</dbReference>
<dbReference type="EC" id="2.1.1.192" evidence="13"/>
<dbReference type="SFLD" id="SFLDF00275">
    <property type="entry name" value="adenosine_C2_methyltransferase"/>
    <property type="match status" value="1"/>
</dbReference>
<organism evidence="15 16">
    <name type="scientific">Candidatus Gallitreponema excrementavium</name>
    <dbReference type="NCBI Taxonomy" id="2840840"/>
    <lineage>
        <taxon>Bacteria</taxon>
        <taxon>Pseudomonadati</taxon>
        <taxon>Spirochaetota</taxon>
        <taxon>Spirochaetia</taxon>
        <taxon>Spirochaetales</taxon>
        <taxon>Candidatus Gallitreponema</taxon>
    </lineage>
</organism>
<feature type="binding site" evidence="13">
    <location>
        <position position="115"/>
    </location>
    <ligand>
        <name>[4Fe-4S] cluster</name>
        <dbReference type="ChEBI" id="CHEBI:49883"/>
        <note>4Fe-4S-S-AdoMet</note>
    </ligand>
</feature>
<dbReference type="PANTHER" id="PTHR30544">
    <property type="entry name" value="23S RRNA METHYLTRANSFERASE"/>
    <property type="match status" value="1"/>
</dbReference>
<comment type="cofactor">
    <cofactor evidence="13">
        <name>[4Fe-4S] cluster</name>
        <dbReference type="ChEBI" id="CHEBI:49883"/>
    </cofactor>
    <text evidence="13">Binds 1 [4Fe-4S] cluster. The cluster is coordinated with 3 cysteines and an exchangeable S-adenosyl-L-methionine.</text>
</comment>
<evidence type="ECO:0000256" key="7">
    <source>
        <dbReference type="ARBA" id="ARBA00022679"/>
    </source>
</evidence>
<feature type="binding site" evidence="13">
    <location>
        <position position="119"/>
    </location>
    <ligand>
        <name>[4Fe-4S] cluster</name>
        <dbReference type="ChEBI" id="CHEBI:49883"/>
        <note>4Fe-4S-S-AdoMet</note>
    </ligand>
</feature>
<dbReference type="GO" id="GO:0046872">
    <property type="term" value="F:metal ion binding"/>
    <property type="evidence" value="ECO:0007669"/>
    <property type="project" value="UniProtKB-KW"/>
</dbReference>
<comment type="caution">
    <text evidence="13">Lacks conserved residue(s) required for the propagation of feature annotation.</text>
</comment>
<feature type="active site" description="Proton acceptor" evidence="13">
    <location>
        <position position="94"/>
    </location>
</feature>
<feature type="binding site" evidence="13">
    <location>
        <position position="122"/>
    </location>
    <ligand>
        <name>[4Fe-4S] cluster</name>
        <dbReference type="ChEBI" id="CHEBI:49883"/>
        <note>4Fe-4S-S-AdoMet</note>
    </ligand>
</feature>
<dbReference type="GO" id="GO:0019843">
    <property type="term" value="F:rRNA binding"/>
    <property type="evidence" value="ECO:0007669"/>
    <property type="project" value="UniProtKB-UniRule"/>
</dbReference>
<sequence length="345" mass="38396">MCSKIHLTNLTLEEINSLPEVDKAYRGLQIFQWISRGAGTYSEMTNLPKVFKDELDKSYTLWNTKILETLKDSDGTIKLRIEVPEDSGKTSVIETVLLHDLETRKTACLSSQAGCPMGCKFCMTGKLGFSRNLDAGEILEQFYALEKEAGTIQNIVFMGMGEPLLNLKNIRKAIEILSSPKGRNFSTRRITISTCGIVPAIYEMAENGPDTRLAVSLTSADDEIRSSLMPVNDKYPLKELKKALIYYTGKTKKRITLEAALLGKVNTDSDSAAQLYTFAKDFKPLINLIPWNPVEGLDFSEPTEKEIRNFSTKLISMGLQVTIRHKKGRNIGGACGQLGRVSKQP</sequence>
<keyword evidence="11 13" id="KW-0411">Iron-sulfur</keyword>
<dbReference type="Proteomes" id="UP000823638">
    <property type="component" value="Unassembled WGS sequence"/>
</dbReference>
<evidence type="ECO:0000256" key="6">
    <source>
        <dbReference type="ARBA" id="ARBA00022603"/>
    </source>
</evidence>
<dbReference type="InterPro" id="IPR004383">
    <property type="entry name" value="rRNA_lsu_MTrfase_RlmN/Cfr"/>
</dbReference>
<dbReference type="Pfam" id="PF04055">
    <property type="entry name" value="Radical_SAM"/>
    <property type="match status" value="1"/>
</dbReference>
<evidence type="ECO:0000256" key="13">
    <source>
        <dbReference type="HAMAP-Rule" id="MF_01849"/>
    </source>
</evidence>
<comment type="subcellular location">
    <subcellularLocation>
        <location evidence="1 13">Cytoplasm</location>
    </subcellularLocation>
</comment>
<comment type="caution">
    <text evidence="15">The sequence shown here is derived from an EMBL/GenBank/DDBJ whole genome shotgun (WGS) entry which is preliminary data.</text>
</comment>
<feature type="active site" description="S-methylcysteine intermediate" evidence="13">
    <location>
        <position position="335"/>
    </location>
</feature>
<dbReference type="GO" id="GO:0000049">
    <property type="term" value="F:tRNA binding"/>
    <property type="evidence" value="ECO:0007669"/>
    <property type="project" value="UniProtKB-UniRule"/>
</dbReference>
<reference evidence="15" key="2">
    <citation type="journal article" date="2021" name="PeerJ">
        <title>Extensive microbial diversity within the chicken gut microbiome revealed by metagenomics and culture.</title>
        <authorList>
            <person name="Gilroy R."/>
            <person name="Ravi A."/>
            <person name="Getino M."/>
            <person name="Pursley I."/>
            <person name="Horton D.L."/>
            <person name="Alikhan N.F."/>
            <person name="Baker D."/>
            <person name="Gharbi K."/>
            <person name="Hall N."/>
            <person name="Watson M."/>
            <person name="Adriaenssens E.M."/>
            <person name="Foster-Nyarko E."/>
            <person name="Jarju S."/>
            <person name="Secka A."/>
            <person name="Antonio M."/>
            <person name="Oren A."/>
            <person name="Chaudhuri R.R."/>
            <person name="La Ragione R."/>
            <person name="Hildebrand F."/>
            <person name="Pallen M.J."/>
        </authorList>
    </citation>
    <scope>NUCLEOTIDE SEQUENCE</scope>
    <source>
        <strain evidence="15">10532</strain>
    </source>
</reference>
<keyword evidence="5 13" id="KW-0698">rRNA processing</keyword>
<keyword evidence="7 13" id="KW-0808">Transferase</keyword>
<feature type="binding site" evidence="13">
    <location>
        <position position="292"/>
    </location>
    <ligand>
        <name>S-adenosyl-L-methionine</name>
        <dbReference type="ChEBI" id="CHEBI:59789"/>
    </ligand>
</feature>
<evidence type="ECO:0000256" key="12">
    <source>
        <dbReference type="ARBA" id="ARBA00023157"/>
    </source>
</evidence>
<feature type="binding site" evidence="13">
    <location>
        <begin position="161"/>
        <end position="162"/>
    </location>
    <ligand>
        <name>S-adenosyl-L-methionine</name>
        <dbReference type="ChEBI" id="CHEBI:59789"/>
    </ligand>
</feature>